<dbReference type="AlphaFoldDB" id="A0A2N1MVB7"/>
<reference evidence="1 2" key="1">
    <citation type="submission" date="2016-04" db="EMBL/GenBank/DDBJ databases">
        <title>Genome analyses suggest a sexual origin of heterokaryosis in a supposedly ancient asexual fungus.</title>
        <authorList>
            <person name="Ropars J."/>
            <person name="Sedzielewska K."/>
            <person name="Noel J."/>
            <person name="Charron P."/>
            <person name="Farinelli L."/>
            <person name="Marton T."/>
            <person name="Kruger M."/>
            <person name="Pelin A."/>
            <person name="Brachmann A."/>
            <person name="Corradi N."/>
        </authorList>
    </citation>
    <scope>NUCLEOTIDE SEQUENCE [LARGE SCALE GENOMIC DNA]</scope>
    <source>
        <strain evidence="1 2">C2</strain>
    </source>
</reference>
<evidence type="ECO:0000313" key="1">
    <source>
        <dbReference type="EMBL" id="PKK65567.1"/>
    </source>
</evidence>
<evidence type="ECO:0000313" key="2">
    <source>
        <dbReference type="Proteomes" id="UP000233469"/>
    </source>
</evidence>
<proteinExistence type="predicted"/>
<reference evidence="1 2" key="2">
    <citation type="submission" date="2017-10" db="EMBL/GenBank/DDBJ databases">
        <title>Extensive intraspecific genome diversity in a model arbuscular mycorrhizal fungus.</title>
        <authorList>
            <person name="Chen E.C.H."/>
            <person name="Morin E."/>
            <person name="Baudet D."/>
            <person name="Noel J."/>
            <person name="Ndikumana S."/>
            <person name="Charron P."/>
            <person name="St-Onge C."/>
            <person name="Giorgi J."/>
            <person name="Grigoriev I.V."/>
            <person name="Roux C."/>
            <person name="Martin F.M."/>
            <person name="Corradi N."/>
        </authorList>
    </citation>
    <scope>NUCLEOTIDE SEQUENCE [LARGE SCALE GENOMIC DNA]</scope>
    <source>
        <strain evidence="1 2">C2</strain>
    </source>
</reference>
<comment type="caution">
    <text evidence="1">The sequence shown here is derived from an EMBL/GenBank/DDBJ whole genome shotgun (WGS) entry which is preliminary data.</text>
</comment>
<dbReference type="Proteomes" id="UP000233469">
    <property type="component" value="Unassembled WGS sequence"/>
</dbReference>
<name>A0A2N1MVB7_9GLOM</name>
<dbReference type="VEuPathDB" id="FungiDB:FUN_021156"/>
<dbReference type="EMBL" id="LLXL01001240">
    <property type="protein sequence ID" value="PKK65567.1"/>
    <property type="molecule type" value="Genomic_DNA"/>
</dbReference>
<dbReference type="VEuPathDB" id="FungiDB:RhiirA1_389097"/>
<dbReference type="VEuPathDB" id="FungiDB:RhiirFUN_002986"/>
<gene>
    <name evidence="1" type="ORF">RhiirC2_853510</name>
</gene>
<protein>
    <submittedName>
        <fullName evidence="1">Uncharacterized protein</fullName>
    </submittedName>
</protein>
<accession>A0A2N1MVB7</accession>
<sequence length="188" mass="22638">MLIQTTMLIGSHWKVIKRDFLPKFFRPRLDLVVFIIIKRLIPHHQQRQIRILKGREKPSWKKDFKREWRKLEKHEEKENVHVKRQGVYPFLKYEKRDQENGDNSQKNKICVAFSNSNALRDVTNDLVINNGSIQNNEEIKDGELIFAELETYLDEAKKTVVDDIKSYSRRITFPRTWKDHNENTMFLE</sequence>
<organism evidence="1 2">
    <name type="scientific">Rhizophagus irregularis</name>
    <dbReference type="NCBI Taxonomy" id="588596"/>
    <lineage>
        <taxon>Eukaryota</taxon>
        <taxon>Fungi</taxon>
        <taxon>Fungi incertae sedis</taxon>
        <taxon>Mucoromycota</taxon>
        <taxon>Glomeromycotina</taxon>
        <taxon>Glomeromycetes</taxon>
        <taxon>Glomerales</taxon>
        <taxon>Glomeraceae</taxon>
        <taxon>Rhizophagus</taxon>
    </lineage>
</organism>